<dbReference type="Pfam" id="PF13565">
    <property type="entry name" value="HTH_32"/>
    <property type="match status" value="1"/>
</dbReference>
<evidence type="ECO:0000313" key="2">
    <source>
        <dbReference type="Proteomes" id="UP000298324"/>
    </source>
</evidence>
<organism evidence="1 2">
    <name type="scientific">Pelotomaculum schinkii</name>
    <dbReference type="NCBI Taxonomy" id="78350"/>
    <lineage>
        <taxon>Bacteria</taxon>
        <taxon>Bacillati</taxon>
        <taxon>Bacillota</taxon>
        <taxon>Clostridia</taxon>
        <taxon>Eubacteriales</taxon>
        <taxon>Desulfotomaculaceae</taxon>
        <taxon>Pelotomaculum</taxon>
    </lineage>
</organism>
<keyword evidence="2" id="KW-1185">Reference proteome</keyword>
<dbReference type="InterPro" id="IPR009057">
    <property type="entry name" value="Homeodomain-like_sf"/>
</dbReference>
<evidence type="ECO:0000313" key="1">
    <source>
        <dbReference type="EMBL" id="TEB04261.1"/>
    </source>
</evidence>
<dbReference type="SUPFAM" id="SSF46689">
    <property type="entry name" value="Homeodomain-like"/>
    <property type="match status" value="1"/>
</dbReference>
<accession>A0A4Y7R6J9</accession>
<proteinExistence type="predicted"/>
<name>A0A4Y7R6J9_9FIRM</name>
<comment type="caution">
    <text evidence="1">The sequence shown here is derived from an EMBL/GenBank/DDBJ whole genome shotgun (WGS) entry which is preliminary data.</text>
</comment>
<gene>
    <name evidence="1" type="ORF">Psch_03986</name>
</gene>
<sequence>MALTEEQKMEVALFRFGLIAPLLNNQVDNPKVYLEKVSALVYDVPYYGRKEFCDKTFRRWLLDYRKDNLEGLKPQNRKDKGQSRVISEDLAEKIIAFRHENPGLSVMLLYDQMAKEGLILRSEVSYHSVYRFLKKKNLAKPLADKVVVKDRKRFAYDEVNRMWQGDYPEFFVIPTFRCER</sequence>
<dbReference type="Proteomes" id="UP000298324">
    <property type="component" value="Unassembled WGS sequence"/>
</dbReference>
<protein>
    <submittedName>
        <fullName evidence="1">Uncharacterized protein</fullName>
    </submittedName>
</protein>
<dbReference type="AlphaFoldDB" id="A0A4Y7R6J9"/>
<dbReference type="EMBL" id="QFGA01000004">
    <property type="protein sequence ID" value="TEB04261.1"/>
    <property type="molecule type" value="Genomic_DNA"/>
</dbReference>
<reference evidence="1 2" key="1">
    <citation type="journal article" date="2018" name="Environ. Microbiol.">
        <title>Novel energy conservation strategies and behaviour of Pelotomaculum schinkii driving syntrophic propionate catabolism.</title>
        <authorList>
            <person name="Hidalgo-Ahumada C.A.P."/>
            <person name="Nobu M.K."/>
            <person name="Narihiro T."/>
            <person name="Tamaki H."/>
            <person name="Liu W.T."/>
            <person name="Kamagata Y."/>
            <person name="Stams A.J.M."/>
            <person name="Imachi H."/>
            <person name="Sousa D.Z."/>
        </authorList>
    </citation>
    <scope>NUCLEOTIDE SEQUENCE [LARGE SCALE GENOMIC DNA]</scope>
    <source>
        <strain evidence="1 2">HH</strain>
    </source>
</reference>
<dbReference type="RefSeq" id="WP_206663800.1">
    <property type="nucleotide sequence ID" value="NZ_QFGA01000004.1"/>
</dbReference>